<dbReference type="EMBL" id="WELI01000005">
    <property type="protein sequence ID" value="KAB7730154.1"/>
    <property type="molecule type" value="Genomic_DNA"/>
</dbReference>
<dbReference type="Gene3D" id="3.40.50.720">
    <property type="entry name" value="NAD(P)-binding Rossmann-like Domain"/>
    <property type="match status" value="1"/>
</dbReference>
<dbReference type="InterPro" id="IPR002347">
    <property type="entry name" value="SDR_fam"/>
</dbReference>
<keyword evidence="2" id="KW-0560">Oxidoreductase</keyword>
<keyword evidence="4" id="KW-1185">Reference proteome</keyword>
<comment type="caution">
    <text evidence="3">The sequence shown here is derived from an EMBL/GenBank/DDBJ whole genome shotgun (WGS) entry which is preliminary data.</text>
</comment>
<evidence type="ECO:0000256" key="2">
    <source>
        <dbReference type="ARBA" id="ARBA00023002"/>
    </source>
</evidence>
<dbReference type="SUPFAM" id="SSF51735">
    <property type="entry name" value="NAD(P)-binding Rossmann-fold domains"/>
    <property type="match status" value="1"/>
</dbReference>
<evidence type="ECO:0000313" key="4">
    <source>
        <dbReference type="Proteomes" id="UP000488299"/>
    </source>
</evidence>
<dbReference type="PANTHER" id="PTHR43669">
    <property type="entry name" value="5-KETO-D-GLUCONATE 5-REDUCTASE"/>
    <property type="match status" value="1"/>
</dbReference>
<organism evidence="3 4">
    <name type="scientific">Rudanella paleaurantiibacter</name>
    <dbReference type="NCBI Taxonomy" id="2614655"/>
    <lineage>
        <taxon>Bacteria</taxon>
        <taxon>Pseudomonadati</taxon>
        <taxon>Bacteroidota</taxon>
        <taxon>Cytophagia</taxon>
        <taxon>Cytophagales</taxon>
        <taxon>Cytophagaceae</taxon>
        <taxon>Rudanella</taxon>
    </lineage>
</organism>
<dbReference type="Pfam" id="PF00106">
    <property type="entry name" value="adh_short"/>
    <property type="match status" value="1"/>
</dbReference>
<sequence>MPLTEKIAIVAGGAGGVGEGIVRSLLEHGATVVVPVRTPSKIVQLTDYVADVQRGELITLHANIGTETGAREVSDFLTQKFRGGIDLAVASLGGWWQGLPLTSIDLNTWNRVLASNLTAHFLAIRTLVPCLIPNRGMYIHINGFSAEQAYPHAGPVAMSAAAQKSLMMTLAEEVKPMGLKVYELILGPVQTRERIKHHQGHKVDGLPDWFYPEDVGDYITNLVSGRTDKADELIHRLLNK</sequence>
<dbReference type="Proteomes" id="UP000488299">
    <property type="component" value="Unassembled WGS sequence"/>
</dbReference>
<comment type="similarity">
    <text evidence="1">Belongs to the short-chain dehydrogenases/reductases (SDR) family.</text>
</comment>
<dbReference type="CDD" id="cd05233">
    <property type="entry name" value="SDR_c"/>
    <property type="match status" value="1"/>
</dbReference>
<name>A0A7J5TYG5_9BACT</name>
<evidence type="ECO:0000256" key="1">
    <source>
        <dbReference type="ARBA" id="ARBA00006484"/>
    </source>
</evidence>
<gene>
    <name evidence="3" type="ORF">F5984_13305</name>
</gene>
<dbReference type="AlphaFoldDB" id="A0A7J5TYG5"/>
<dbReference type="RefSeq" id="WP_152124759.1">
    <property type="nucleotide sequence ID" value="NZ_WELI01000005.1"/>
</dbReference>
<evidence type="ECO:0000313" key="3">
    <source>
        <dbReference type="EMBL" id="KAB7730154.1"/>
    </source>
</evidence>
<dbReference type="GO" id="GO:0016491">
    <property type="term" value="F:oxidoreductase activity"/>
    <property type="evidence" value="ECO:0007669"/>
    <property type="project" value="UniProtKB-KW"/>
</dbReference>
<reference evidence="3 4" key="1">
    <citation type="submission" date="2019-10" db="EMBL/GenBank/DDBJ databases">
        <title>Rudanella paleaurantiibacter sp. nov., isolated from sludge.</title>
        <authorList>
            <person name="Xu S.Q."/>
        </authorList>
    </citation>
    <scope>NUCLEOTIDE SEQUENCE [LARGE SCALE GENOMIC DNA]</scope>
    <source>
        <strain evidence="3 4">HX-22-17</strain>
    </source>
</reference>
<accession>A0A7J5TYG5</accession>
<dbReference type="PANTHER" id="PTHR43669:SF3">
    <property type="entry name" value="ALCOHOL DEHYDROGENASE, PUTATIVE (AFU_ORTHOLOGUE AFUA_3G03445)-RELATED"/>
    <property type="match status" value="1"/>
</dbReference>
<protein>
    <submittedName>
        <fullName evidence="3">SDR family NAD(P)-dependent oxidoreductase</fullName>
    </submittedName>
</protein>
<dbReference type="InterPro" id="IPR036291">
    <property type="entry name" value="NAD(P)-bd_dom_sf"/>
</dbReference>
<proteinExistence type="inferred from homology"/>